<dbReference type="Proteomes" id="UP000076096">
    <property type="component" value="Chromosome"/>
</dbReference>
<name>A0A143C7G2_9ACTN</name>
<evidence type="ECO:0000313" key="1">
    <source>
        <dbReference type="EMBL" id="AMW13338.1"/>
    </source>
</evidence>
<organism evidence="1 2">
    <name type="scientific">Streptomyces qaidamensis</name>
    <dbReference type="NCBI Taxonomy" id="1783515"/>
    <lineage>
        <taxon>Bacteria</taxon>
        <taxon>Bacillati</taxon>
        <taxon>Actinomycetota</taxon>
        <taxon>Actinomycetes</taxon>
        <taxon>Kitasatosporales</taxon>
        <taxon>Streptomycetaceae</taxon>
        <taxon>Streptomyces</taxon>
        <taxon>Streptomyces aurantiacus group</taxon>
    </lineage>
</organism>
<evidence type="ECO:0000313" key="2">
    <source>
        <dbReference type="Proteomes" id="UP000076096"/>
    </source>
</evidence>
<dbReference type="STRING" id="1783515.A4E84_29880"/>
<proteinExistence type="predicted"/>
<dbReference type="KEGG" id="stsi:A4E84_29880"/>
<gene>
    <name evidence="1" type="ORF">A4E84_29880</name>
</gene>
<reference evidence="2" key="1">
    <citation type="submission" date="2016-04" db="EMBL/GenBank/DDBJ databases">
        <authorList>
            <person name="Zhang B."/>
        </authorList>
    </citation>
    <scope>NUCLEOTIDE SEQUENCE [LARGE SCALE GENOMIC DNA]</scope>
    <source>
        <strain evidence="2">S10</strain>
    </source>
</reference>
<dbReference type="RefSeq" id="WP_062929506.1">
    <property type="nucleotide sequence ID" value="NZ_CP015098.1"/>
</dbReference>
<keyword evidence="2" id="KW-1185">Reference proteome</keyword>
<dbReference type="EMBL" id="CP015098">
    <property type="protein sequence ID" value="AMW13338.1"/>
    <property type="molecule type" value="Genomic_DNA"/>
</dbReference>
<protein>
    <submittedName>
        <fullName evidence="1">Uncharacterized protein</fullName>
    </submittedName>
</protein>
<accession>A0A143C7G2</accession>
<dbReference type="AlphaFoldDB" id="A0A143C7G2"/>
<sequence length="201" mass="22787">MGDLSRIRTVELDDEKHYSLWDATRVLGYNSYAVAHRKIPRQARKRVPWAVFGEEGPRARTLTTAVNDIGLRHLVANSKRAAARDLAVELGMELCVVPTSESEVIRIVRAALAPIEVEEECKVGDYVVSAYCPGLGVVIEYDRLSDSRFDREAEFWRRVLIEDKLNCAFVTFDPKRRDFNPGDVINQILTIELPKRAEQSA</sequence>